<reference evidence="2 3" key="1">
    <citation type="submission" date="2016-07" db="EMBL/GenBank/DDBJ databases">
        <title>Pervasive Adenine N6-methylation of Active Genes in Fungi.</title>
        <authorList>
            <consortium name="DOE Joint Genome Institute"/>
            <person name="Mondo S.J."/>
            <person name="Dannebaum R.O."/>
            <person name="Kuo R.C."/>
            <person name="Labutti K."/>
            <person name="Haridas S."/>
            <person name="Kuo A."/>
            <person name="Salamov A."/>
            <person name="Ahrendt S.R."/>
            <person name="Lipzen A."/>
            <person name="Sullivan W."/>
            <person name="Andreopoulos W.B."/>
            <person name="Clum A."/>
            <person name="Lindquist E."/>
            <person name="Daum C."/>
            <person name="Ramamoorthy G.K."/>
            <person name="Gryganskyi A."/>
            <person name="Culley D."/>
            <person name="Magnuson J.K."/>
            <person name="James T.Y."/>
            <person name="O'Malley M.A."/>
            <person name="Stajich J.E."/>
            <person name="Spatafora J.W."/>
            <person name="Visel A."/>
            <person name="Grigoriev I.V."/>
        </authorList>
    </citation>
    <scope>NUCLEOTIDE SEQUENCE [LARGE SCALE GENOMIC DNA]</scope>
    <source>
        <strain evidence="2 3">NRRL 3301</strain>
    </source>
</reference>
<feature type="region of interest" description="Disordered" evidence="1">
    <location>
        <begin position="37"/>
        <end position="96"/>
    </location>
</feature>
<dbReference type="EMBL" id="MCGT01000004">
    <property type="protein sequence ID" value="ORX60602.1"/>
    <property type="molecule type" value="Genomic_DNA"/>
</dbReference>
<accession>A0A1X2GT00</accession>
<dbReference type="Proteomes" id="UP000242146">
    <property type="component" value="Unassembled WGS sequence"/>
</dbReference>
<evidence type="ECO:0000313" key="3">
    <source>
        <dbReference type="Proteomes" id="UP000242146"/>
    </source>
</evidence>
<sequence length="156" mass="17186">MGCGTLPLAAEGDSLHHAHHVEIVSCFITKPSGSRPCTISGPGSHQNGSAFRSQGKDGRGTANACGFRHRSQKSDKRRLPQQGTSNIESARPSLAGGSCTTCCQQSETEWLDVNGPARFFFEHHHSCIKKIHVRACLIPWRKWPIFAFFEQMPKQT</sequence>
<comment type="caution">
    <text evidence="2">The sequence shown here is derived from an EMBL/GenBank/DDBJ whole genome shotgun (WGS) entry which is preliminary data.</text>
</comment>
<proteinExistence type="predicted"/>
<feature type="compositionally biased region" description="Polar residues" evidence="1">
    <location>
        <begin position="37"/>
        <end position="52"/>
    </location>
</feature>
<gene>
    <name evidence="2" type="ORF">DM01DRAFT_3692</name>
</gene>
<keyword evidence="3" id="KW-1185">Reference proteome</keyword>
<evidence type="ECO:0000313" key="2">
    <source>
        <dbReference type="EMBL" id="ORX60602.1"/>
    </source>
</evidence>
<name>A0A1X2GT00_9FUNG</name>
<protein>
    <submittedName>
        <fullName evidence="2">Uncharacterized protein</fullName>
    </submittedName>
</protein>
<organism evidence="2 3">
    <name type="scientific">Hesseltinella vesiculosa</name>
    <dbReference type="NCBI Taxonomy" id="101127"/>
    <lineage>
        <taxon>Eukaryota</taxon>
        <taxon>Fungi</taxon>
        <taxon>Fungi incertae sedis</taxon>
        <taxon>Mucoromycota</taxon>
        <taxon>Mucoromycotina</taxon>
        <taxon>Mucoromycetes</taxon>
        <taxon>Mucorales</taxon>
        <taxon>Cunninghamellaceae</taxon>
        <taxon>Hesseltinella</taxon>
    </lineage>
</organism>
<evidence type="ECO:0000256" key="1">
    <source>
        <dbReference type="SAM" id="MobiDB-lite"/>
    </source>
</evidence>
<dbReference type="AlphaFoldDB" id="A0A1X2GT00"/>